<dbReference type="PROSITE" id="PS00687">
    <property type="entry name" value="ALDEHYDE_DEHYDR_GLU"/>
    <property type="match status" value="1"/>
</dbReference>
<dbReference type="SUPFAM" id="SSF53720">
    <property type="entry name" value="ALDH-like"/>
    <property type="match status" value="1"/>
</dbReference>
<dbReference type="PANTHER" id="PTHR42991:SF1">
    <property type="entry name" value="ALDEHYDE DEHYDROGENASE"/>
    <property type="match status" value="1"/>
</dbReference>
<evidence type="ECO:0000256" key="3">
    <source>
        <dbReference type="PROSITE-ProRule" id="PRU10007"/>
    </source>
</evidence>
<dbReference type="PROSITE" id="PS00070">
    <property type="entry name" value="ALDEHYDE_DEHYDR_CYS"/>
    <property type="match status" value="1"/>
</dbReference>
<comment type="similarity">
    <text evidence="1 4">Belongs to the aldehyde dehydrogenase family.</text>
</comment>
<comment type="caution">
    <text evidence="6">The sequence shown here is derived from an EMBL/GenBank/DDBJ whole genome shotgun (WGS) entry which is preliminary data.</text>
</comment>
<feature type="domain" description="Aldehyde dehydrogenase" evidence="5">
    <location>
        <begin position="19"/>
        <end position="478"/>
    </location>
</feature>
<dbReference type="EMBL" id="BRPJ01000025">
    <property type="protein sequence ID" value="GLB29409.1"/>
    <property type="molecule type" value="Genomic_DNA"/>
</dbReference>
<protein>
    <submittedName>
        <fullName evidence="6">NADP-dependent glyceraldehyde-3-phosphate dehydrogenase</fullName>
    </submittedName>
</protein>
<sequence length="484" mass="52159">MTGLCNENLIYGNLINGQWTESASGDVITITSPADGSFVGKIQAINKEEVNDIIRCSKAGQSLWSVVPIYEKAALLYKAAALLEERTEEISDILMMEIAKDKKSSVSEVKRTADFLRFTADAGKSLEGIAVSGENFPGGSRNKMSYVKRIPLGTVLAISPFNYPINLSASKIAPALIGGNAVILKPATQGAVSALHLVKALQDAGLPAGALQTVTGRGSEIGDYIVTHEGIDFINFTGSTEVGRHISQISCMTPLLLELGGKDAALVLEDADLEYAADNIVEGAFSYSGQRCTAVKRIITTDKVADQLVTMLKSRIEKLTVGDPRNFAVITPLIDQKAADFAVFLTQDAIAKGAELIIGSKREGNLVYPTLLDKVTVDMEIAWKEPFSPILPIIRVNNMEEAVEIANRSEYGLQSSVFTKDINQAFRIAEKLEVGTVQINNKTERGPDHFPFLGVKASGMGTQGVRYSIEAMTRPKAVTINITE</sequence>
<proteinExistence type="inferred from homology"/>
<dbReference type="PANTHER" id="PTHR42991">
    <property type="entry name" value="ALDEHYDE DEHYDROGENASE"/>
    <property type="match status" value="1"/>
</dbReference>
<reference evidence="6 7" key="1">
    <citation type="journal article" date="2024" name="Int. J. Syst. Evol. Microbiol.">
        <title>Lacrimispora brassicae sp. nov. isolated from fermented cabbage, and proposal of Clostridium indicum Gundawar et al. 2019 and Clostridium methoxybenzovorans Mechichi et al. 1999 as heterotypic synonyms of Lacrimispora amygdalina (Parshina et al. 2003) Haas and Blanchard 2020 and Lacrimispora indolis (McClung and McCoy 1957) Haas and Blanchard 2020, respectively.</title>
        <authorList>
            <person name="Kobayashi H."/>
            <person name="Tanizawa Y."/>
            <person name="Sakamoto M."/>
            <person name="Ohkuma M."/>
            <person name="Tohno M."/>
        </authorList>
    </citation>
    <scope>NUCLEOTIDE SEQUENCE [LARGE SCALE GENOMIC DNA]</scope>
    <source>
        <strain evidence="6 7">DSM 12857</strain>
    </source>
</reference>
<evidence type="ECO:0000313" key="7">
    <source>
        <dbReference type="Proteomes" id="UP001419084"/>
    </source>
</evidence>
<evidence type="ECO:0000259" key="5">
    <source>
        <dbReference type="Pfam" id="PF00171"/>
    </source>
</evidence>
<dbReference type="InterPro" id="IPR016162">
    <property type="entry name" value="Ald_DH_N"/>
</dbReference>
<feature type="active site" evidence="3">
    <location>
        <position position="258"/>
    </location>
</feature>
<keyword evidence="2 4" id="KW-0560">Oxidoreductase</keyword>
<dbReference type="InterPro" id="IPR029510">
    <property type="entry name" value="Ald_DH_CS_GLU"/>
</dbReference>
<dbReference type="InterPro" id="IPR051020">
    <property type="entry name" value="ALDH-related_metabolic_enz"/>
</dbReference>
<name>A0ABQ5M3A5_9FIRM</name>
<dbReference type="InterPro" id="IPR016163">
    <property type="entry name" value="Ald_DH_C"/>
</dbReference>
<organism evidence="6 7">
    <name type="scientific">Lacrimispora amygdalina</name>
    <dbReference type="NCBI Taxonomy" id="253257"/>
    <lineage>
        <taxon>Bacteria</taxon>
        <taxon>Bacillati</taxon>
        <taxon>Bacillota</taxon>
        <taxon>Clostridia</taxon>
        <taxon>Lachnospirales</taxon>
        <taxon>Lachnospiraceae</taxon>
        <taxon>Lacrimispora</taxon>
    </lineage>
</organism>
<evidence type="ECO:0000313" key="6">
    <source>
        <dbReference type="EMBL" id="GLB29409.1"/>
    </source>
</evidence>
<dbReference type="Pfam" id="PF00171">
    <property type="entry name" value="Aldedh"/>
    <property type="match status" value="1"/>
</dbReference>
<dbReference type="InterPro" id="IPR016161">
    <property type="entry name" value="Ald_DH/histidinol_DH"/>
</dbReference>
<gene>
    <name evidence="6" type="primary">gapN</name>
    <name evidence="6" type="ORF">LAD12857_13320</name>
</gene>
<dbReference type="InterPro" id="IPR016160">
    <property type="entry name" value="Ald_DH_CS_CYS"/>
</dbReference>
<dbReference type="Gene3D" id="3.40.309.10">
    <property type="entry name" value="Aldehyde Dehydrogenase, Chain A, domain 2"/>
    <property type="match status" value="1"/>
</dbReference>
<evidence type="ECO:0000256" key="4">
    <source>
        <dbReference type="RuleBase" id="RU003345"/>
    </source>
</evidence>
<evidence type="ECO:0000256" key="1">
    <source>
        <dbReference type="ARBA" id="ARBA00009986"/>
    </source>
</evidence>
<keyword evidence="7" id="KW-1185">Reference proteome</keyword>
<dbReference type="Proteomes" id="UP001419084">
    <property type="component" value="Unassembled WGS sequence"/>
</dbReference>
<dbReference type="Gene3D" id="3.40.605.10">
    <property type="entry name" value="Aldehyde Dehydrogenase, Chain A, domain 1"/>
    <property type="match status" value="1"/>
</dbReference>
<dbReference type="InterPro" id="IPR015590">
    <property type="entry name" value="Aldehyde_DH_dom"/>
</dbReference>
<evidence type="ECO:0000256" key="2">
    <source>
        <dbReference type="ARBA" id="ARBA00023002"/>
    </source>
</evidence>
<dbReference type="RefSeq" id="WP_346064866.1">
    <property type="nucleotide sequence ID" value="NZ_BRPJ01000025.1"/>
</dbReference>
<dbReference type="CDD" id="cd07082">
    <property type="entry name" value="ALDH_F11_NP-GAPDH"/>
    <property type="match status" value="1"/>
</dbReference>
<accession>A0ABQ5M3A5</accession>